<name>A0AAV3PGD7_LITER</name>
<proteinExistence type="predicted"/>
<keyword evidence="2" id="KW-1185">Reference proteome</keyword>
<accession>A0AAV3PGD7</accession>
<dbReference type="Proteomes" id="UP001454036">
    <property type="component" value="Unassembled WGS sequence"/>
</dbReference>
<organism evidence="1 2">
    <name type="scientific">Lithospermum erythrorhizon</name>
    <name type="common">Purple gromwell</name>
    <name type="synonym">Lithospermum officinale var. erythrorhizon</name>
    <dbReference type="NCBI Taxonomy" id="34254"/>
    <lineage>
        <taxon>Eukaryota</taxon>
        <taxon>Viridiplantae</taxon>
        <taxon>Streptophyta</taxon>
        <taxon>Embryophyta</taxon>
        <taxon>Tracheophyta</taxon>
        <taxon>Spermatophyta</taxon>
        <taxon>Magnoliopsida</taxon>
        <taxon>eudicotyledons</taxon>
        <taxon>Gunneridae</taxon>
        <taxon>Pentapetalae</taxon>
        <taxon>asterids</taxon>
        <taxon>lamiids</taxon>
        <taxon>Boraginales</taxon>
        <taxon>Boraginaceae</taxon>
        <taxon>Boraginoideae</taxon>
        <taxon>Lithospermeae</taxon>
        <taxon>Lithospermum</taxon>
    </lineage>
</organism>
<dbReference type="EMBL" id="BAABME010032806">
    <property type="protein sequence ID" value="GAA0150787.1"/>
    <property type="molecule type" value="Genomic_DNA"/>
</dbReference>
<sequence>MCLPEEEDQVFEPVMDPLATEGPLLLGGDLYEFLKAAKSFVEPNKVPFSIMIEKRVSLFKRVNVVTKTSKNTSLVSTSAPSSLPSHAADVAPSVFGKWPLAPVKPRFGPMKC</sequence>
<gene>
    <name evidence="1" type="ORF">LIER_43115</name>
</gene>
<reference evidence="1 2" key="1">
    <citation type="submission" date="2024-01" db="EMBL/GenBank/DDBJ databases">
        <title>The complete chloroplast genome sequence of Lithospermum erythrorhizon: insights into the phylogenetic relationship among Boraginaceae species and the maternal lineages of purple gromwells.</title>
        <authorList>
            <person name="Okada T."/>
            <person name="Watanabe K."/>
        </authorList>
    </citation>
    <scope>NUCLEOTIDE SEQUENCE [LARGE SCALE GENOMIC DNA]</scope>
</reference>
<comment type="caution">
    <text evidence="1">The sequence shown here is derived from an EMBL/GenBank/DDBJ whole genome shotgun (WGS) entry which is preliminary data.</text>
</comment>
<evidence type="ECO:0000313" key="2">
    <source>
        <dbReference type="Proteomes" id="UP001454036"/>
    </source>
</evidence>
<evidence type="ECO:0000313" key="1">
    <source>
        <dbReference type="EMBL" id="GAA0150787.1"/>
    </source>
</evidence>
<protein>
    <submittedName>
        <fullName evidence="1">Uncharacterized protein</fullName>
    </submittedName>
</protein>
<dbReference type="AlphaFoldDB" id="A0AAV3PGD7"/>